<feature type="domain" description="Lipoyl-binding" evidence="2">
    <location>
        <begin position="93"/>
        <end position="169"/>
    </location>
</feature>
<name>A0A7Y7PS43_9BACT</name>
<dbReference type="Proteomes" id="UP000565521">
    <property type="component" value="Unassembled WGS sequence"/>
</dbReference>
<proteinExistence type="predicted"/>
<dbReference type="PROSITE" id="PS00188">
    <property type="entry name" value="BIOTIN"/>
    <property type="match status" value="1"/>
</dbReference>
<dbReference type="EMBL" id="JABKAU010000045">
    <property type="protein sequence ID" value="NVO33026.1"/>
    <property type="molecule type" value="Genomic_DNA"/>
</dbReference>
<dbReference type="Pfam" id="PF00364">
    <property type="entry name" value="Biotin_lipoyl"/>
    <property type="match status" value="1"/>
</dbReference>
<dbReference type="InterPro" id="IPR050709">
    <property type="entry name" value="Biotin_Carboxyl_Carrier/Decarb"/>
</dbReference>
<evidence type="ECO:0000259" key="2">
    <source>
        <dbReference type="PROSITE" id="PS50968"/>
    </source>
</evidence>
<gene>
    <name evidence="3" type="ORF">HW554_17580</name>
</gene>
<dbReference type="Gene3D" id="2.40.50.100">
    <property type="match status" value="1"/>
</dbReference>
<dbReference type="InterPro" id="IPR011053">
    <property type="entry name" value="Single_hybrid_motif"/>
</dbReference>
<dbReference type="PANTHER" id="PTHR45266">
    <property type="entry name" value="OXALOACETATE DECARBOXYLASE ALPHA CHAIN"/>
    <property type="match status" value="1"/>
</dbReference>
<organism evidence="3 4">
    <name type="scientific">Hymenobacter lapidiphilus</name>
    <dbReference type="NCBI Taxonomy" id="2608003"/>
    <lineage>
        <taxon>Bacteria</taxon>
        <taxon>Pseudomonadati</taxon>
        <taxon>Bacteroidota</taxon>
        <taxon>Cytophagia</taxon>
        <taxon>Cytophagales</taxon>
        <taxon>Hymenobacteraceae</taxon>
        <taxon>Hymenobacter</taxon>
    </lineage>
</organism>
<dbReference type="AlphaFoldDB" id="A0A7Y7PS43"/>
<dbReference type="CDD" id="cd06850">
    <property type="entry name" value="biotinyl_domain"/>
    <property type="match status" value="1"/>
</dbReference>
<evidence type="ECO:0000256" key="1">
    <source>
        <dbReference type="ARBA" id="ARBA00023267"/>
    </source>
</evidence>
<dbReference type="SUPFAM" id="SSF51230">
    <property type="entry name" value="Single hybrid motif"/>
    <property type="match status" value="1"/>
</dbReference>
<dbReference type="RefSeq" id="WP_176909879.1">
    <property type="nucleotide sequence ID" value="NZ_JABKAU010000045.1"/>
</dbReference>
<protein>
    <submittedName>
        <fullName evidence="3">Biotin/lipoyl-binding protein</fullName>
    </submittedName>
</protein>
<reference evidence="3 4" key="1">
    <citation type="submission" date="2020-05" db="EMBL/GenBank/DDBJ databases">
        <title>Hymenobacter terrestris sp. nov. and Hymenobacter lapidiphilus sp. nov., isolated from regoliths in Antarctica.</title>
        <authorList>
            <person name="Sedlacek I."/>
            <person name="Pantucek R."/>
            <person name="Zeman M."/>
            <person name="Holochova P."/>
            <person name="Kralova S."/>
            <person name="Stankova E."/>
            <person name="Sedo O."/>
            <person name="Micenkova L."/>
            <person name="Svec P."/>
            <person name="Gupta V."/>
            <person name="Sood U."/>
            <person name="Korpole U.S."/>
            <person name="Lal R."/>
        </authorList>
    </citation>
    <scope>NUCLEOTIDE SEQUENCE [LARGE SCALE GENOMIC DNA]</scope>
    <source>
        <strain evidence="3 4">P5342</strain>
    </source>
</reference>
<dbReference type="FunFam" id="2.40.50.100:FF:000003">
    <property type="entry name" value="Acetyl-CoA carboxylase biotin carboxyl carrier protein"/>
    <property type="match status" value="1"/>
</dbReference>
<dbReference type="InterPro" id="IPR000089">
    <property type="entry name" value="Biotin_lipoyl"/>
</dbReference>
<evidence type="ECO:0000313" key="4">
    <source>
        <dbReference type="Proteomes" id="UP000565521"/>
    </source>
</evidence>
<sequence length="169" mass="18340">MLQIQLAAAGQPSQEVDYQPAGTVTLDGQPFAWDLTALGAGRYHVLYQNRSYTAELLEIDYATKTVVLKLNGQRLELQAKDRLDLLLDKMGLSAAVSTKVNELKAPMPGLIVDVRVEPGQTVQKGDPLLVLEAMKMENILKAPGEGVVAAIKVSLRDNVTKGQVLIQFA</sequence>
<comment type="caution">
    <text evidence="3">The sequence shown here is derived from an EMBL/GenBank/DDBJ whole genome shotgun (WGS) entry which is preliminary data.</text>
</comment>
<accession>A0A7Y7PS43</accession>
<dbReference type="PROSITE" id="PS50968">
    <property type="entry name" value="BIOTINYL_LIPOYL"/>
    <property type="match status" value="1"/>
</dbReference>
<keyword evidence="1" id="KW-0092">Biotin</keyword>
<evidence type="ECO:0000313" key="3">
    <source>
        <dbReference type="EMBL" id="NVO33026.1"/>
    </source>
</evidence>
<dbReference type="InterPro" id="IPR001882">
    <property type="entry name" value="Biotin_BS"/>
</dbReference>
<dbReference type="PANTHER" id="PTHR45266:SF3">
    <property type="entry name" value="OXALOACETATE DECARBOXYLASE ALPHA CHAIN"/>
    <property type="match status" value="1"/>
</dbReference>
<keyword evidence="4" id="KW-1185">Reference proteome</keyword>